<proteinExistence type="predicted"/>
<feature type="transmembrane region" description="Helical" evidence="1">
    <location>
        <begin position="267"/>
        <end position="287"/>
    </location>
</feature>
<dbReference type="Proteomes" id="UP000552883">
    <property type="component" value="Unassembled WGS sequence"/>
</dbReference>
<name>A0A840XPD0_9MICO</name>
<comment type="caution">
    <text evidence="2">The sequence shown here is derived from an EMBL/GenBank/DDBJ whole genome shotgun (WGS) entry which is preliminary data.</text>
</comment>
<keyword evidence="3" id="KW-1185">Reference proteome</keyword>
<protein>
    <submittedName>
        <fullName evidence="2">Uncharacterized protein</fullName>
    </submittedName>
</protein>
<dbReference type="EMBL" id="JACHBS010000001">
    <property type="protein sequence ID" value="MBB5618667.1"/>
    <property type="molecule type" value="Genomic_DNA"/>
</dbReference>
<feature type="transmembrane region" description="Helical" evidence="1">
    <location>
        <begin position="166"/>
        <end position="185"/>
    </location>
</feature>
<feature type="transmembrane region" description="Helical" evidence="1">
    <location>
        <begin position="30"/>
        <end position="47"/>
    </location>
</feature>
<dbReference type="AlphaFoldDB" id="A0A840XPD0"/>
<evidence type="ECO:0000313" key="2">
    <source>
        <dbReference type="EMBL" id="MBB5618667.1"/>
    </source>
</evidence>
<feature type="transmembrane region" description="Helical" evidence="1">
    <location>
        <begin position="67"/>
        <end position="85"/>
    </location>
</feature>
<organism evidence="2 3">
    <name type="scientific">Microcella frigidaquae</name>
    <dbReference type="NCBI Taxonomy" id="424758"/>
    <lineage>
        <taxon>Bacteria</taxon>
        <taxon>Bacillati</taxon>
        <taxon>Actinomycetota</taxon>
        <taxon>Actinomycetes</taxon>
        <taxon>Micrococcales</taxon>
        <taxon>Microbacteriaceae</taxon>
        <taxon>Microcella</taxon>
    </lineage>
</organism>
<feature type="transmembrane region" description="Helical" evidence="1">
    <location>
        <begin position="92"/>
        <end position="119"/>
    </location>
</feature>
<keyword evidence="1" id="KW-0472">Membrane</keyword>
<reference evidence="2 3" key="1">
    <citation type="submission" date="2020-08" db="EMBL/GenBank/DDBJ databases">
        <title>Sequencing the genomes of 1000 actinobacteria strains.</title>
        <authorList>
            <person name="Klenk H.-P."/>
        </authorList>
    </citation>
    <scope>NUCLEOTIDE SEQUENCE [LARGE SCALE GENOMIC DNA]</scope>
    <source>
        <strain evidence="2 3">DSM 23889</strain>
    </source>
</reference>
<keyword evidence="1" id="KW-0812">Transmembrane</keyword>
<evidence type="ECO:0000256" key="1">
    <source>
        <dbReference type="SAM" id="Phobius"/>
    </source>
</evidence>
<accession>A0A840XPD0</accession>
<feature type="transmembrane region" description="Helical" evidence="1">
    <location>
        <begin position="228"/>
        <end position="247"/>
    </location>
</feature>
<feature type="transmembrane region" description="Helical" evidence="1">
    <location>
        <begin position="299"/>
        <end position="320"/>
    </location>
</feature>
<feature type="transmembrane region" description="Helical" evidence="1">
    <location>
        <begin position="131"/>
        <end position="154"/>
    </location>
</feature>
<evidence type="ECO:0000313" key="3">
    <source>
        <dbReference type="Proteomes" id="UP000552883"/>
    </source>
</evidence>
<sequence length="332" mass="34451">MTTTPATAPTTAAPADWRLDLPPSRWHRPLLALGILLAVLTVVTLVGRLVDDRELLGVNLWEKPLKFAISGTIYAITWAWIIGHFTRWQRAAWWAGTVIAVTLAIELVVIVGASVAGITSHFNVSTPLSTTLWSIMAAAITTLWVATFVAGVALWRNPGADPARQAAIRTGVAISLLGMGLAFLMTGPTAEQLNDFQGIAGAHAVGVADGGPGLPLLGWSTLGGDLRIPHFIGMHALQALPLLALLLEWGARRGIMPLRDALVRRGLVLTGAGAYLAVVGLVTMQALRGQSIVAPDALTLSLGAAIAAAAAAATLAVLAAGARRGRALLAAG</sequence>
<dbReference type="RefSeq" id="WP_207949076.1">
    <property type="nucleotide sequence ID" value="NZ_BAAANZ010000003.1"/>
</dbReference>
<gene>
    <name evidence="2" type="ORF">BJ959_002163</name>
</gene>
<keyword evidence="1" id="KW-1133">Transmembrane helix</keyword>